<keyword evidence="3" id="KW-0564">Palmitate</keyword>
<comment type="function">
    <text evidence="6">Together with LptD, is involved in the assembly of lipopolysaccharide (LPS) at the surface of the outer membrane. Required for the proper assembly of LptD. Binds LPS and may serve as the LPS recognition site at the outer membrane.</text>
</comment>
<dbReference type="Proteomes" id="UP001152876">
    <property type="component" value="Unassembled WGS sequence"/>
</dbReference>
<dbReference type="GO" id="GO:0001530">
    <property type="term" value="F:lipopolysaccharide binding"/>
    <property type="evidence" value="ECO:0007669"/>
    <property type="project" value="TreeGrafter"/>
</dbReference>
<keyword evidence="5 7" id="KW-0449">Lipoprotein</keyword>
<evidence type="ECO:0000313" key="8">
    <source>
        <dbReference type="Proteomes" id="UP001152876"/>
    </source>
</evidence>
<evidence type="ECO:0000256" key="3">
    <source>
        <dbReference type="ARBA" id="ARBA00023139"/>
    </source>
</evidence>
<dbReference type="RefSeq" id="WP_084235875.1">
    <property type="nucleotide sequence ID" value="NZ_AOGK01000006.1"/>
</dbReference>
<evidence type="ECO:0000256" key="2">
    <source>
        <dbReference type="ARBA" id="ARBA00023136"/>
    </source>
</evidence>
<comment type="subunit">
    <text evidence="6">Component of the lipopolysaccharide transport and assembly complex. Interacts with LptD.</text>
</comment>
<accession>A0A9X4S9N6</accession>
<name>A0A9X4S9N6_9BURK</name>
<evidence type="ECO:0000256" key="5">
    <source>
        <dbReference type="ARBA" id="ARBA00023288"/>
    </source>
</evidence>
<protein>
    <recommendedName>
        <fullName evidence="6">LPS-assembly lipoprotein LptE</fullName>
    </recommendedName>
</protein>
<organism evidence="7 8">
    <name type="scientific">Hydrogenophaga taeniospiralis CCUG 15921</name>
    <dbReference type="NCBI Taxonomy" id="1281780"/>
    <lineage>
        <taxon>Bacteria</taxon>
        <taxon>Pseudomonadati</taxon>
        <taxon>Pseudomonadota</taxon>
        <taxon>Betaproteobacteria</taxon>
        <taxon>Burkholderiales</taxon>
        <taxon>Comamonadaceae</taxon>
        <taxon>Hydrogenophaga</taxon>
    </lineage>
</organism>
<comment type="similarity">
    <text evidence="6">Belongs to the LptE lipoprotein family.</text>
</comment>
<dbReference type="EMBL" id="AOGK01000006">
    <property type="protein sequence ID" value="MDG5975349.1"/>
    <property type="molecule type" value="Genomic_DNA"/>
</dbReference>
<keyword evidence="2 6" id="KW-0472">Membrane</keyword>
<dbReference type="GO" id="GO:1990351">
    <property type="term" value="C:transporter complex"/>
    <property type="evidence" value="ECO:0007669"/>
    <property type="project" value="TreeGrafter"/>
</dbReference>
<comment type="caution">
    <text evidence="7">The sequence shown here is derived from an EMBL/GenBank/DDBJ whole genome shotgun (WGS) entry which is preliminary data.</text>
</comment>
<dbReference type="PANTHER" id="PTHR38098:SF1">
    <property type="entry name" value="LPS-ASSEMBLY LIPOPROTEIN LPTE"/>
    <property type="match status" value="1"/>
</dbReference>
<evidence type="ECO:0000256" key="4">
    <source>
        <dbReference type="ARBA" id="ARBA00023237"/>
    </source>
</evidence>
<dbReference type="OrthoDB" id="5298094at2"/>
<dbReference type="AlphaFoldDB" id="A0A9X4S9N6"/>
<keyword evidence="8" id="KW-1185">Reference proteome</keyword>
<evidence type="ECO:0000313" key="7">
    <source>
        <dbReference type="EMBL" id="MDG5975349.1"/>
    </source>
</evidence>
<dbReference type="Gene3D" id="3.30.160.150">
    <property type="entry name" value="Lipoprotein like domain"/>
    <property type="match status" value="1"/>
</dbReference>
<keyword evidence="4 6" id="KW-0998">Cell outer membrane</keyword>
<dbReference type="HAMAP" id="MF_01186">
    <property type="entry name" value="LPS_assembly_LptE"/>
    <property type="match status" value="1"/>
</dbReference>
<dbReference type="GO" id="GO:0043165">
    <property type="term" value="P:Gram-negative-bacterium-type cell outer membrane assembly"/>
    <property type="evidence" value="ECO:0007669"/>
    <property type="project" value="UniProtKB-UniRule"/>
</dbReference>
<keyword evidence="1" id="KW-0732">Signal</keyword>
<gene>
    <name evidence="6" type="primary">lptE</name>
    <name evidence="7" type="ORF">H010_08826</name>
</gene>
<sequence>MTPISNPHSLISGQPLAGATGVAAERRALLRGLAGAGVVLSSGLLAGCGFALRQAPKFAFDSVRVSNYENTPVSRALQRALAASDIRVLNSSSPAAQAAAQVVLAVLVDQRERAVVGQTAAGQVRELQLRTRFRFSLSTAAGKSLIESTEMLLERDISFTETAALAKASEEYMLFNDMQGDIVQQVMRRLAAVKSL</sequence>
<dbReference type="GO" id="GO:0009279">
    <property type="term" value="C:cell outer membrane"/>
    <property type="evidence" value="ECO:0007669"/>
    <property type="project" value="UniProtKB-UniRule"/>
</dbReference>
<reference evidence="7" key="1">
    <citation type="submission" date="2013-01" db="EMBL/GenBank/DDBJ databases">
        <title>Genome draft of Hydrogenophaga taeniospiralis 2K1.</title>
        <authorList>
            <person name="Gomila M."/>
            <person name="Lalucat J."/>
        </authorList>
    </citation>
    <scope>NUCLEOTIDE SEQUENCE</scope>
    <source>
        <strain evidence="7">CCUG 15921</strain>
    </source>
</reference>
<evidence type="ECO:0000256" key="6">
    <source>
        <dbReference type="HAMAP-Rule" id="MF_01186"/>
    </source>
</evidence>
<dbReference type="Pfam" id="PF04390">
    <property type="entry name" value="LptE"/>
    <property type="match status" value="1"/>
</dbReference>
<dbReference type="PANTHER" id="PTHR38098">
    <property type="entry name" value="LPS-ASSEMBLY LIPOPROTEIN LPTE"/>
    <property type="match status" value="1"/>
</dbReference>
<evidence type="ECO:0000256" key="1">
    <source>
        <dbReference type="ARBA" id="ARBA00022729"/>
    </source>
</evidence>
<dbReference type="InterPro" id="IPR007485">
    <property type="entry name" value="LPS_assembly_LptE"/>
</dbReference>
<proteinExistence type="inferred from homology"/>
<dbReference type="GO" id="GO:0015920">
    <property type="term" value="P:lipopolysaccharide transport"/>
    <property type="evidence" value="ECO:0007669"/>
    <property type="project" value="TreeGrafter"/>
</dbReference>